<dbReference type="EMBL" id="JAOQJU010000010">
    <property type="protein sequence ID" value="MCU6686797.1"/>
    <property type="molecule type" value="Genomic_DNA"/>
</dbReference>
<proteinExistence type="predicted"/>
<dbReference type="RefSeq" id="WP_158370130.1">
    <property type="nucleotide sequence ID" value="NZ_JAOQJU010000010.1"/>
</dbReference>
<reference evidence="1 2" key="1">
    <citation type="journal article" date="2021" name="ISME Commun">
        <title>Automated analysis of genomic sequences facilitates high-throughput and comprehensive description of bacteria.</title>
        <authorList>
            <person name="Hitch T.C.A."/>
        </authorList>
    </citation>
    <scope>NUCLEOTIDE SEQUENCE [LARGE SCALE GENOMIC DNA]</scope>
    <source>
        <strain evidence="1 2">Sanger_03</strain>
    </source>
</reference>
<dbReference type="Proteomes" id="UP001652431">
    <property type="component" value="Unassembled WGS sequence"/>
</dbReference>
<keyword evidence="2" id="KW-1185">Reference proteome</keyword>
<evidence type="ECO:0000313" key="1">
    <source>
        <dbReference type="EMBL" id="MCU6686797.1"/>
    </source>
</evidence>
<organism evidence="1 2">
    <name type="scientific">Dorea acetigenes</name>
    <dbReference type="NCBI Taxonomy" id="2981787"/>
    <lineage>
        <taxon>Bacteria</taxon>
        <taxon>Bacillati</taxon>
        <taxon>Bacillota</taxon>
        <taxon>Clostridia</taxon>
        <taxon>Lachnospirales</taxon>
        <taxon>Lachnospiraceae</taxon>
        <taxon>Dorea</taxon>
    </lineage>
</organism>
<name>A0ABT2RN23_9FIRM</name>
<sequence length="75" mass="8413">MKDKIETIGVYCVCNTMGICVHEIDYCEDRVLASANGENLQWCPMNEQTPEGGKEAEPGFLFGSFFVPFSEVMRV</sequence>
<protein>
    <submittedName>
        <fullName evidence="1">Uncharacterized protein</fullName>
    </submittedName>
</protein>
<comment type="caution">
    <text evidence="1">The sequence shown here is derived from an EMBL/GenBank/DDBJ whole genome shotgun (WGS) entry which is preliminary data.</text>
</comment>
<evidence type="ECO:0000313" key="2">
    <source>
        <dbReference type="Proteomes" id="UP001652431"/>
    </source>
</evidence>
<accession>A0ABT2RN23</accession>
<gene>
    <name evidence="1" type="ORF">OCV99_09615</name>
</gene>